<dbReference type="InterPro" id="IPR036625">
    <property type="entry name" value="E3-bd_dom_sf"/>
</dbReference>
<dbReference type="Pfam" id="PF23359">
    <property type="entry name" value="Lsr2_DNA-bd"/>
    <property type="match status" value="1"/>
</dbReference>
<dbReference type="InterPro" id="IPR024412">
    <property type="entry name" value="Lsr2_dim_dom"/>
</dbReference>
<evidence type="ECO:0000256" key="1">
    <source>
        <dbReference type="ARBA" id="ARBA00023125"/>
    </source>
</evidence>
<evidence type="ECO:0000313" key="4">
    <source>
        <dbReference type="EMBL" id="GEE03837.1"/>
    </source>
</evidence>
<comment type="caution">
    <text evidence="4">The sequence shown here is derived from an EMBL/GenBank/DDBJ whole genome shotgun (WGS) entry which is preliminary data.</text>
</comment>
<name>A0A7I9VET3_9ACTN</name>
<dbReference type="InterPro" id="IPR055370">
    <property type="entry name" value="Lsr2_DNA-bd"/>
</dbReference>
<dbReference type="AlphaFoldDB" id="A0A7I9VET3"/>
<dbReference type="EMBL" id="BJOV01000005">
    <property type="protein sequence ID" value="GEE03837.1"/>
    <property type="molecule type" value="Genomic_DNA"/>
</dbReference>
<dbReference type="GO" id="GO:0016746">
    <property type="term" value="F:acyltransferase activity"/>
    <property type="evidence" value="ECO:0007669"/>
    <property type="project" value="InterPro"/>
</dbReference>
<dbReference type="Gene3D" id="3.30.60.230">
    <property type="entry name" value="Lsr2, dimerization domain"/>
    <property type="match status" value="1"/>
</dbReference>
<dbReference type="Gene3D" id="4.10.320.10">
    <property type="entry name" value="E3-binding domain"/>
    <property type="match status" value="1"/>
</dbReference>
<evidence type="ECO:0000313" key="5">
    <source>
        <dbReference type="Proteomes" id="UP000444960"/>
    </source>
</evidence>
<dbReference type="Pfam" id="PF11774">
    <property type="entry name" value="Lsr2"/>
    <property type="match status" value="1"/>
</dbReference>
<reference evidence="5" key="1">
    <citation type="submission" date="2019-06" db="EMBL/GenBank/DDBJ databases">
        <title>Gordonia isolated from sludge of a wastewater treatment plant.</title>
        <authorList>
            <person name="Tamura T."/>
            <person name="Aoyama K."/>
            <person name="Kang Y."/>
            <person name="Saito S."/>
            <person name="Akiyama N."/>
            <person name="Yazawa K."/>
            <person name="Gonoi T."/>
            <person name="Mikami Y."/>
        </authorList>
    </citation>
    <scope>NUCLEOTIDE SEQUENCE [LARGE SCALE GENOMIC DNA]</scope>
    <source>
        <strain evidence="5">NBRC 107696</strain>
    </source>
</reference>
<protein>
    <submittedName>
        <fullName evidence="4">Protein lsr2</fullName>
    </submittedName>
</protein>
<gene>
    <name evidence="4" type="ORF">nbrc107696_42830</name>
</gene>
<keyword evidence="1" id="KW-0238">DNA-binding</keyword>
<dbReference type="RefSeq" id="WP_161897290.1">
    <property type="nucleotide sequence ID" value="NZ_BJOV01000005.1"/>
</dbReference>
<evidence type="ECO:0000259" key="2">
    <source>
        <dbReference type="Pfam" id="PF11774"/>
    </source>
</evidence>
<feature type="domain" description="Lsr2 DNA-binding" evidence="3">
    <location>
        <begin position="77"/>
        <end position="111"/>
    </location>
</feature>
<keyword evidence="5" id="KW-1185">Reference proteome</keyword>
<evidence type="ECO:0000259" key="3">
    <source>
        <dbReference type="Pfam" id="PF23359"/>
    </source>
</evidence>
<organism evidence="4 5">
    <name type="scientific">Gordonia spumicola</name>
    <dbReference type="NCBI Taxonomy" id="589161"/>
    <lineage>
        <taxon>Bacteria</taxon>
        <taxon>Bacillati</taxon>
        <taxon>Actinomycetota</taxon>
        <taxon>Actinomycetes</taxon>
        <taxon>Mycobacteriales</taxon>
        <taxon>Gordoniaceae</taxon>
        <taxon>Gordonia</taxon>
    </lineage>
</organism>
<feature type="domain" description="Lsr2 dimerization" evidence="2">
    <location>
        <begin position="1"/>
        <end position="60"/>
    </location>
</feature>
<dbReference type="OrthoDB" id="4113332at2"/>
<dbReference type="GO" id="GO:0003677">
    <property type="term" value="F:DNA binding"/>
    <property type="evidence" value="ECO:0007669"/>
    <property type="project" value="UniProtKB-KW"/>
</dbReference>
<accession>A0A7I9VET3</accession>
<dbReference type="InterPro" id="IPR042261">
    <property type="entry name" value="Lsr2-like_dimerization"/>
</dbReference>
<dbReference type="Proteomes" id="UP000444960">
    <property type="component" value="Unassembled WGS sequence"/>
</dbReference>
<sequence length="112" mass="12467">MAKKTVIKIVDDIDGAELLDDEYETVRWSIDGKSYEFDTSPEHAEEFRNHVATYVAASRIVNRAQQRRPATGGTRPAANTRVIREWANANGFTVSDRGRIPADVLAAYEAAN</sequence>
<proteinExistence type="predicted"/>